<feature type="domain" description="Aminoglycoside phosphotransferase" evidence="1">
    <location>
        <begin position="27"/>
        <end position="245"/>
    </location>
</feature>
<dbReference type="SUPFAM" id="SSF56112">
    <property type="entry name" value="Protein kinase-like (PK-like)"/>
    <property type="match status" value="1"/>
</dbReference>
<name>A0A9D5Q5Z8_9BACT</name>
<dbReference type="AlphaFoldDB" id="A0A9D5Q5Z8"/>
<reference evidence="2" key="1">
    <citation type="submission" date="2019-11" db="EMBL/GenBank/DDBJ databases">
        <title>Microbial mats filling the niche in hypersaline microbial mats.</title>
        <authorList>
            <person name="Wong H.L."/>
            <person name="Macleod F.I."/>
            <person name="White R.A. III"/>
            <person name="Burns B.P."/>
        </authorList>
    </citation>
    <scope>NUCLEOTIDE SEQUENCE</scope>
    <source>
        <strain evidence="2">Rbin_158</strain>
    </source>
</reference>
<comment type="caution">
    <text evidence="2">The sequence shown here is derived from an EMBL/GenBank/DDBJ whole genome shotgun (WGS) entry which is preliminary data.</text>
</comment>
<sequence>MEQEPFQQAVANVLALAGFSGNFHLYPLAGGGNNRGFRVDIEDHLVFVKAYFQHTDDPRDRLGTEYAFSRFAWQQGLRCLPQPLAADPLNGVGLYEFIQGHRLLPHEVDSDAVQQALRFYETLNAYKETPEAQRLNPASEACFNIKDHVYTVEGRLQRLSTIEDASPVHRQVRDFIQGEVLETWNRVRESLFRRMKLLGIYWSSDIALHDRCISPSDFGFHNAMIQDDGRVCFFDFEYAGWDDPAKMVCDFFCQPALPVSLAYYDEMVDQVTSNLSDPEEHLARITLLFPVYQIKWCCILLNDFLPTDSQRRRFAGKYDLDTQHIQLQKAQDALRQVS</sequence>
<dbReference type="InterPro" id="IPR011009">
    <property type="entry name" value="Kinase-like_dom_sf"/>
</dbReference>
<gene>
    <name evidence="2" type="ORF">GF339_09880</name>
</gene>
<dbReference type="EMBL" id="WJJP01000315">
    <property type="protein sequence ID" value="MBD3324883.1"/>
    <property type="molecule type" value="Genomic_DNA"/>
</dbReference>
<protein>
    <submittedName>
        <fullName evidence="2">Phosphotransferase</fullName>
    </submittedName>
</protein>
<dbReference type="InterPro" id="IPR002575">
    <property type="entry name" value="Aminoglycoside_PTrfase"/>
</dbReference>
<evidence type="ECO:0000259" key="1">
    <source>
        <dbReference type="Pfam" id="PF01636"/>
    </source>
</evidence>
<dbReference type="Proteomes" id="UP000649604">
    <property type="component" value="Unassembled WGS sequence"/>
</dbReference>
<proteinExistence type="predicted"/>
<organism evidence="2 3">
    <name type="scientific">candidate division KSB3 bacterium</name>
    <dbReference type="NCBI Taxonomy" id="2044937"/>
    <lineage>
        <taxon>Bacteria</taxon>
        <taxon>candidate division KSB3</taxon>
    </lineage>
</organism>
<accession>A0A9D5Q5Z8</accession>
<dbReference type="Pfam" id="PF01636">
    <property type="entry name" value="APH"/>
    <property type="match status" value="1"/>
</dbReference>
<evidence type="ECO:0000313" key="2">
    <source>
        <dbReference type="EMBL" id="MBD3324883.1"/>
    </source>
</evidence>
<evidence type="ECO:0000313" key="3">
    <source>
        <dbReference type="Proteomes" id="UP000649604"/>
    </source>
</evidence>